<dbReference type="Proteomes" id="UP001576780">
    <property type="component" value="Unassembled WGS sequence"/>
</dbReference>
<sequence>METEVKFNLEISQIPEAVRLEAEKKAKEAYVMTLLRHADISAGKAAKLLGIDRGQLSDLMSKYDISPFPDQTREELEGYFRPTNFTRLTH</sequence>
<dbReference type="SUPFAM" id="SSF46689">
    <property type="entry name" value="Homeodomain-like"/>
    <property type="match status" value="1"/>
</dbReference>
<dbReference type="EMBL" id="JBHFNT010000219">
    <property type="protein sequence ID" value="MFB2837748.1"/>
    <property type="molecule type" value="Genomic_DNA"/>
</dbReference>
<dbReference type="InterPro" id="IPR005368">
    <property type="entry name" value="UPF0175"/>
</dbReference>
<dbReference type="Gene3D" id="1.10.10.60">
    <property type="entry name" value="Homeodomain-like"/>
    <property type="match status" value="1"/>
</dbReference>
<comment type="caution">
    <text evidence="1">The sequence shown here is derived from an EMBL/GenBank/DDBJ whole genome shotgun (WGS) entry which is preliminary data.</text>
</comment>
<protein>
    <submittedName>
        <fullName evidence="1">UPF0175 family protein</fullName>
    </submittedName>
</protein>
<dbReference type="InterPro" id="IPR009057">
    <property type="entry name" value="Homeodomain-like_sf"/>
</dbReference>
<dbReference type="Pfam" id="PF03683">
    <property type="entry name" value="UPF0175"/>
    <property type="match status" value="1"/>
</dbReference>
<name>A0ABV4WRN7_9CYAN</name>
<proteinExistence type="predicted"/>
<keyword evidence="2" id="KW-1185">Reference proteome</keyword>
<accession>A0ABV4WRN7</accession>
<evidence type="ECO:0000313" key="2">
    <source>
        <dbReference type="Proteomes" id="UP001576780"/>
    </source>
</evidence>
<evidence type="ECO:0000313" key="1">
    <source>
        <dbReference type="EMBL" id="MFB2837748.1"/>
    </source>
</evidence>
<dbReference type="RefSeq" id="WP_413280087.1">
    <property type="nucleotide sequence ID" value="NZ_JBHFNT010000219.1"/>
</dbReference>
<gene>
    <name evidence="1" type="ORF">ACE1CA_24875</name>
</gene>
<organism evidence="1 2">
    <name type="scientific">Floridaenema evergladense BLCC-F167</name>
    <dbReference type="NCBI Taxonomy" id="3153639"/>
    <lineage>
        <taxon>Bacteria</taxon>
        <taxon>Bacillati</taxon>
        <taxon>Cyanobacteriota</taxon>
        <taxon>Cyanophyceae</taxon>
        <taxon>Oscillatoriophycideae</taxon>
        <taxon>Aerosakkonematales</taxon>
        <taxon>Aerosakkonemataceae</taxon>
        <taxon>Floridanema</taxon>
        <taxon>Floridanema evergladense</taxon>
    </lineage>
</organism>
<reference evidence="1 2" key="1">
    <citation type="submission" date="2024-09" db="EMBL/GenBank/DDBJ databases">
        <title>Floridaenema gen nov. (Aerosakkonemataceae, Aerosakkonematales ord. nov., Cyanobacteria) from benthic tropical and subtropical fresh waters, with the description of four new species.</title>
        <authorList>
            <person name="Moretto J.A."/>
            <person name="Berthold D.E."/>
            <person name="Lefler F.W."/>
            <person name="Huang I.-S."/>
            <person name="Laughinghouse H. IV."/>
        </authorList>
    </citation>
    <scope>NUCLEOTIDE SEQUENCE [LARGE SCALE GENOMIC DNA]</scope>
    <source>
        <strain evidence="1 2">BLCC-F167</strain>
    </source>
</reference>